<feature type="domain" description="Right handed beta helix" evidence="2">
    <location>
        <begin position="264"/>
        <end position="421"/>
    </location>
</feature>
<dbReference type="EMBL" id="FUWZ01000007">
    <property type="protein sequence ID" value="SKA45995.1"/>
    <property type="molecule type" value="Genomic_DNA"/>
</dbReference>
<gene>
    <name evidence="3" type="ORF">SAMN04488128_107163</name>
</gene>
<dbReference type="SUPFAM" id="SSF51126">
    <property type="entry name" value="Pectin lyase-like"/>
    <property type="match status" value="1"/>
</dbReference>
<dbReference type="AlphaFoldDB" id="A0A1T4TZV9"/>
<dbReference type="InterPro" id="IPR011050">
    <property type="entry name" value="Pectin_lyase_fold/virulence"/>
</dbReference>
<dbReference type="STRING" id="634771.SAMN04488128_107163"/>
<evidence type="ECO:0000313" key="4">
    <source>
        <dbReference type="Proteomes" id="UP000190367"/>
    </source>
</evidence>
<proteinExistence type="predicted"/>
<organism evidence="3 4">
    <name type="scientific">Chitinophaga eiseniae</name>
    <dbReference type="NCBI Taxonomy" id="634771"/>
    <lineage>
        <taxon>Bacteria</taxon>
        <taxon>Pseudomonadati</taxon>
        <taxon>Bacteroidota</taxon>
        <taxon>Chitinophagia</taxon>
        <taxon>Chitinophagales</taxon>
        <taxon>Chitinophagaceae</taxon>
        <taxon>Chitinophaga</taxon>
    </lineage>
</organism>
<dbReference type="InterPro" id="IPR012334">
    <property type="entry name" value="Pectin_lyas_fold"/>
</dbReference>
<accession>A0A1T4TZV9</accession>
<evidence type="ECO:0000313" key="3">
    <source>
        <dbReference type="EMBL" id="SKA45995.1"/>
    </source>
</evidence>
<dbReference type="Gene3D" id="2.160.20.10">
    <property type="entry name" value="Single-stranded right-handed beta-helix, Pectin lyase-like"/>
    <property type="match status" value="1"/>
</dbReference>
<evidence type="ECO:0000259" key="2">
    <source>
        <dbReference type="Pfam" id="PF13229"/>
    </source>
</evidence>
<dbReference type="Pfam" id="PF13229">
    <property type="entry name" value="Beta_helix"/>
    <property type="match status" value="1"/>
</dbReference>
<protein>
    <submittedName>
        <fullName evidence="3">Right handed beta helix region</fullName>
    </submittedName>
</protein>
<evidence type="ECO:0000256" key="1">
    <source>
        <dbReference type="SAM" id="MobiDB-lite"/>
    </source>
</evidence>
<sequence>MKKHHLTSKLLMLKLAFIVIIYFGSCNKTVVTPEKPPAEETPEQPSKPNPPVKGKEYVLVPDANGRLVIDGAKSPYKGGDALNLKGRFLSINILNLSGTSGNPIVIRNFDGTVVKIGNPDWNGGSWAEALSLINCHYLKVGSESSRANFVIDGSVHPARDAYFNLVLSKHTDNIEIRNLTIRNGGTGIWAKTDPVKGDPSTYYPNSQMENLLIHDVAISGTNNEAMYIGHTATYWDLTANTSYYGSSSGFNPGSQYVQPIKWHNVKIYNNSVQDGGADGIQTAAIDKLEVYNNTVTNWGMKHNSSHNGGILIGGRTTNTYVHDNYVHDGWGELLQFYGSGENGSKHVISNNLFVNNSQGANDGISFRGTDRAPVTINNNTIALTGGVSLRINGEKGMTVALIVNDNAFIQPRMSGGSISYNAYVYTENGGGAVEGTGDKANTRFPTLDAANVDISNYFTPKAGSAMGVTGYRK</sequence>
<keyword evidence="4" id="KW-1185">Reference proteome</keyword>
<reference evidence="4" key="1">
    <citation type="submission" date="2017-02" db="EMBL/GenBank/DDBJ databases">
        <authorList>
            <person name="Varghese N."/>
            <person name="Submissions S."/>
        </authorList>
    </citation>
    <scope>NUCLEOTIDE SEQUENCE [LARGE SCALE GENOMIC DNA]</scope>
    <source>
        <strain evidence="4">DSM 22224</strain>
    </source>
</reference>
<dbReference type="InterPro" id="IPR039448">
    <property type="entry name" value="Beta_helix"/>
</dbReference>
<feature type="region of interest" description="Disordered" evidence="1">
    <location>
        <begin position="34"/>
        <end position="54"/>
    </location>
</feature>
<name>A0A1T4TZV9_9BACT</name>
<dbReference type="SMART" id="SM00710">
    <property type="entry name" value="PbH1"/>
    <property type="match status" value="6"/>
</dbReference>
<dbReference type="InterPro" id="IPR006626">
    <property type="entry name" value="PbH1"/>
</dbReference>
<dbReference type="Proteomes" id="UP000190367">
    <property type="component" value="Unassembled WGS sequence"/>
</dbReference>